<keyword evidence="3" id="KW-0539">Nucleus</keyword>
<dbReference type="PANTHER" id="PTHR18937">
    <property type="entry name" value="STRUCTURAL MAINTENANCE OF CHROMOSOMES SMC FAMILY MEMBER"/>
    <property type="match status" value="1"/>
</dbReference>
<comment type="caution">
    <text evidence="5">The sequence shown here is derived from an EMBL/GenBank/DDBJ whole genome shotgun (WGS) entry which is preliminary data.</text>
</comment>
<evidence type="ECO:0000313" key="5">
    <source>
        <dbReference type="EMBL" id="KAF8772673.1"/>
    </source>
</evidence>
<keyword evidence="6" id="KW-1185">Reference proteome</keyword>
<dbReference type="Gene3D" id="3.40.50.300">
    <property type="entry name" value="P-loop containing nucleotide triphosphate hydrolases"/>
    <property type="match status" value="1"/>
</dbReference>
<dbReference type="PANTHER" id="PTHR18937:SF12">
    <property type="entry name" value="STRUCTURAL MAINTENANCE OF CHROMOSOMES PROTEIN"/>
    <property type="match status" value="1"/>
</dbReference>
<keyword evidence="2" id="KW-0498">Mitosis</keyword>
<organism evidence="5 6">
    <name type="scientific">Digitaria exilis</name>
    <dbReference type="NCBI Taxonomy" id="1010633"/>
    <lineage>
        <taxon>Eukaryota</taxon>
        <taxon>Viridiplantae</taxon>
        <taxon>Streptophyta</taxon>
        <taxon>Embryophyta</taxon>
        <taxon>Tracheophyta</taxon>
        <taxon>Spermatophyta</taxon>
        <taxon>Magnoliopsida</taxon>
        <taxon>Liliopsida</taxon>
        <taxon>Poales</taxon>
        <taxon>Poaceae</taxon>
        <taxon>PACMAD clade</taxon>
        <taxon>Panicoideae</taxon>
        <taxon>Panicodae</taxon>
        <taxon>Paniceae</taxon>
        <taxon>Anthephorinae</taxon>
        <taxon>Digitaria</taxon>
    </lineage>
</organism>
<evidence type="ECO:0000313" key="6">
    <source>
        <dbReference type="Proteomes" id="UP000636709"/>
    </source>
</evidence>
<gene>
    <name evidence="5" type="ORF">HU200_005640</name>
</gene>
<evidence type="ECO:0000256" key="2">
    <source>
        <dbReference type="ARBA" id="ARBA00022776"/>
    </source>
</evidence>
<keyword evidence="1" id="KW-0132">Cell division</keyword>
<evidence type="ECO:0000256" key="3">
    <source>
        <dbReference type="ARBA" id="ARBA00023242"/>
    </source>
</evidence>
<dbReference type="GO" id="GO:0005634">
    <property type="term" value="C:nucleus"/>
    <property type="evidence" value="ECO:0007669"/>
    <property type="project" value="TreeGrafter"/>
</dbReference>
<reference evidence="5" key="1">
    <citation type="submission" date="2020-07" db="EMBL/GenBank/DDBJ databases">
        <title>Genome sequence and genetic diversity analysis of an under-domesticated orphan crop, white fonio (Digitaria exilis).</title>
        <authorList>
            <person name="Bennetzen J.L."/>
            <person name="Chen S."/>
            <person name="Ma X."/>
            <person name="Wang X."/>
            <person name="Yssel A.E.J."/>
            <person name="Chaluvadi S.R."/>
            <person name="Johnson M."/>
            <person name="Gangashetty P."/>
            <person name="Hamidou F."/>
            <person name="Sanogo M.D."/>
            <person name="Zwaenepoel A."/>
            <person name="Wallace J."/>
            <person name="Van De Peer Y."/>
            <person name="Van Deynze A."/>
        </authorList>
    </citation>
    <scope>NUCLEOTIDE SEQUENCE</scope>
    <source>
        <tissue evidence="5">Leaves</tissue>
    </source>
</reference>
<proteinExistence type="predicted"/>
<evidence type="ECO:0000256" key="1">
    <source>
        <dbReference type="ARBA" id="ARBA00022618"/>
    </source>
</evidence>
<dbReference type="GO" id="GO:0003677">
    <property type="term" value="F:DNA binding"/>
    <property type="evidence" value="ECO:0007669"/>
    <property type="project" value="TreeGrafter"/>
</dbReference>
<protein>
    <submittedName>
        <fullName evidence="5">Uncharacterized protein</fullName>
    </submittedName>
</protein>
<dbReference type="GO" id="GO:0007062">
    <property type="term" value="P:sister chromatid cohesion"/>
    <property type="evidence" value="ECO:0007669"/>
    <property type="project" value="TreeGrafter"/>
</dbReference>
<keyword evidence="4" id="KW-0131">Cell cycle</keyword>
<dbReference type="Proteomes" id="UP000636709">
    <property type="component" value="Unassembled WGS sequence"/>
</dbReference>
<dbReference type="AlphaFoldDB" id="A0A835FT52"/>
<accession>A0A835FT52</accession>
<sequence>MQARTDRQQSFQVFIRSPYPTFQFSFRGLVFVSGQNPSKLVHSLTVLIRSLPDFSTLRSGGGRGGQILRLEVENFKSHKGKQAMGPFFDYTAFVELNAATEPYLMDAISFALGLRSSHLHAAQHEQFTVDRDEETKGRRASVGLIYHPPNLEGECLQLTRTITGSGRCTYRVGGLTWGEYNDQIRALEFLIKARHSLRLQSSFFLYLFLSFSLPLPTRRRCLHAAQTRLRCCLPPCPSMPTTACLRRQPASIGSRSLLACLSGTLRLLARFPGPASAEAKLHTSWKRDSSGGRRLGLDKMLLGSACSIFNPSRAASLARYFFERVRASRDPARETLPPYLTSLPPPQAAAASLHFLLLYASPVLARHQSPREPLLRCCCRSALCLEIRSQVHAFLNERARALNEPSSARFINEPSQLRRRRRVGGGGAELAAALRRQPNPAPKPPRDGNRTLALQEVVTRVVLMMLTLSCSRNSTSVYHPVGSISSATSLRTCSGAGIARVAVTAHGDQAPTLRLPGCEEWRGKALAPHACVSQRQLVLNGLFPLLLLAAAPALIGAGYATGTGDPVRMGTPIGLEFATSPSHDSSLTIPPIEHL</sequence>
<dbReference type="OrthoDB" id="5575062at2759"/>
<dbReference type="GO" id="GO:0008278">
    <property type="term" value="C:cohesin complex"/>
    <property type="evidence" value="ECO:0007669"/>
    <property type="project" value="TreeGrafter"/>
</dbReference>
<dbReference type="GO" id="GO:0051301">
    <property type="term" value="P:cell division"/>
    <property type="evidence" value="ECO:0007669"/>
    <property type="project" value="UniProtKB-KW"/>
</dbReference>
<dbReference type="EMBL" id="JACEFO010000375">
    <property type="protein sequence ID" value="KAF8772673.1"/>
    <property type="molecule type" value="Genomic_DNA"/>
</dbReference>
<dbReference type="InterPro" id="IPR027417">
    <property type="entry name" value="P-loop_NTPase"/>
</dbReference>
<evidence type="ECO:0000256" key="4">
    <source>
        <dbReference type="ARBA" id="ARBA00023306"/>
    </source>
</evidence>
<name>A0A835FT52_9POAL</name>